<evidence type="ECO:0000313" key="2">
    <source>
        <dbReference type="EMBL" id="KOG26219.1"/>
    </source>
</evidence>
<dbReference type="OrthoDB" id="3297477at2"/>
<keyword evidence="1" id="KW-0812">Transmembrane</keyword>
<feature type="transmembrane region" description="Helical" evidence="1">
    <location>
        <begin position="173"/>
        <end position="195"/>
    </location>
</feature>
<keyword evidence="1" id="KW-0472">Membrane</keyword>
<protein>
    <submittedName>
        <fullName evidence="2">ABC transporter</fullName>
    </submittedName>
</protein>
<name>A0A0L8KKG6_STRVR</name>
<evidence type="ECO:0000256" key="1">
    <source>
        <dbReference type="SAM" id="Phobius"/>
    </source>
</evidence>
<feature type="transmembrane region" description="Helical" evidence="1">
    <location>
        <begin position="253"/>
        <end position="274"/>
    </location>
</feature>
<comment type="caution">
    <text evidence="2">The sequence shown here is derived from an EMBL/GenBank/DDBJ whole genome shotgun (WGS) entry which is preliminary data.</text>
</comment>
<dbReference type="EMBL" id="LGUP01000143">
    <property type="protein sequence ID" value="KOG26219.1"/>
    <property type="molecule type" value="Genomic_DNA"/>
</dbReference>
<reference evidence="2 3" key="1">
    <citation type="submission" date="2015-06" db="EMBL/GenBank/DDBJ databases">
        <authorList>
            <person name="Hoefler B.C."/>
            <person name="Straight P.D."/>
        </authorList>
    </citation>
    <scope>NUCLEOTIDE SEQUENCE [LARGE SCALE GENOMIC DNA]</scope>
    <source>
        <strain evidence="2 3">NRRL 3427</strain>
    </source>
</reference>
<dbReference type="AlphaFoldDB" id="A0A0L8KKG6"/>
<proteinExistence type="predicted"/>
<dbReference type="PANTHER" id="PTHR37305">
    <property type="entry name" value="INTEGRAL MEMBRANE PROTEIN-RELATED"/>
    <property type="match status" value="1"/>
</dbReference>
<evidence type="ECO:0000313" key="3">
    <source>
        <dbReference type="Proteomes" id="UP000037023"/>
    </source>
</evidence>
<feature type="transmembrane region" description="Helical" evidence="1">
    <location>
        <begin position="82"/>
        <end position="105"/>
    </location>
</feature>
<dbReference type="Proteomes" id="UP000037023">
    <property type="component" value="Unassembled WGS sequence"/>
</dbReference>
<accession>A0A0L8KKG6</accession>
<feature type="transmembrane region" description="Helical" evidence="1">
    <location>
        <begin position="126"/>
        <end position="153"/>
    </location>
</feature>
<dbReference type="Pfam" id="PF12730">
    <property type="entry name" value="ABC2_membrane_4"/>
    <property type="match status" value="1"/>
</dbReference>
<organism evidence="2 3">
    <name type="scientific">Streptomyces viridochromogenes</name>
    <dbReference type="NCBI Taxonomy" id="1938"/>
    <lineage>
        <taxon>Bacteria</taxon>
        <taxon>Bacillati</taxon>
        <taxon>Actinomycetota</taxon>
        <taxon>Actinomycetes</taxon>
        <taxon>Kitasatosporales</taxon>
        <taxon>Streptomycetaceae</taxon>
        <taxon>Streptomyces</taxon>
    </lineage>
</organism>
<dbReference type="PATRIC" id="fig|1938.6.peg.3597"/>
<feature type="transmembrane region" description="Helical" evidence="1">
    <location>
        <begin position="202"/>
        <end position="219"/>
    </location>
</feature>
<feature type="transmembrane region" description="Helical" evidence="1">
    <location>
        <begin position="40"/>
        <end position="62"/>
    </location>
</feature>
<keyword evidence="1" id="KW-1133">Transmembrane helix</keyword>
<sequence length="279" mass="28969">MTAATASAPATVPVADAHKPTFGRLMLSEWTKIRSVRSTVWSLAILIVATLVFTALFIQMGVANWDKTDPSQQAAMRLDPTGTILGSGILIGQLAVLVLGAMVIASEYSTGMIRASLLAVPKRVPVLLAKAAVFGLLVLAVGEVTAFGSFLIGAPMLNGKAPVALGDPGVLRAVVGCGFYLSLLGLFALAVGAIIRHTAASITGVIAFVLVLAPMARLLPGTVGEHVHAYLPTEAGFLITQQHPRVDDLLGPWQGLGVLALWTAALLAVAAVLLKRRDA</sequence>
<dbReference type="RefSeq" id="WP_033205601.1">
    <property type="nucleotide sequence ID" value="NZ_LGUP01000143.1"/>
</dbReference>
<dbReference type="PANTHER" id="PTHR37305:SF1">
    <property type="entry name" value="MEMBRANE PROTEIN"/>
    <property type="match status" value="1"/>
</dbReference>
<gene>
    <name evidence="2" type="ORF">ADK34_16615</name>
</gene>